<keyword evidence="2" id="KW-1185">Reference proteome</keyword>
<dbReference type="EMBL" id="JAMKOV010000006">
    <property type="protein sequence ID" value="KAI8038996.1"/>
    <property type="molecule type" value="Genomic_DNA"/>
</dbReference>
<accession>A0A9P9YL95</accession>
<proteinExistence type="predicted"/>
<sequence length="56" mass="6583">MIFAVIIVKLNMPGWATLRMRNLQQPEDHENVNENDFQSICHVDRTRGHELLPKLI</sequence>
<reference evidence="1" key="1">
    <citation type="journal article" date="2023" name="Genome Biol. Evol.">
        <title>Long-read-based Genome Assembly of Drosophila gunungcola Reveals Fewer Chemosensory Genes in Flower-breeding Species.</title>
        <authorList>
            <person name="Negi A."/>
            <person name="Liao B.Y."/>
            <person name="Yeh S.D."/>
        </authorList>
    </citation>
    <scope>NUCLEOTIDE SEQUENCE</scope>
    <source>
        <strain evidence="1">Sukarami</strain>
    </source>
</reference>
<dbReference type="Proteomes" id="UP001059596">
    <property type="component" value="Unassembled WGS sequence"/>
</dbReference>
<evidence type="ECO:0000313" key="2">
    <source>
        <dbReference type="Proteomes" id="UP001059596"/>
    </source>
</evidence>
<gene>
    <name evidence="1" type="ORF">M5D96_007706</name>
</gene>
<organism evidence="1 2">
    <name type="scientific">Drosophila gunungcola</name>
    <name type="common">fruit fly</name>
    <dbReference type="NCBI Taxonomy" id="103775"/>
    <lineage>
        <taxon>Eukaryota</taxon>
        <taxon>Metazoa</taxon>
        <taxon>Ecdysozoa</taxon>
        <taxon>Arthropoda</taxon>
        <taxon>Hexapoda</taxon>
        <taxon>Insecta</taxon>
        <taxon>Pterygota</taxon>
        <taxon>Neoptera</taxon>
        <taxon>Endopterygota</taxon>
        <taxon>Diptera</taxon>
        <taxon>Brachycera</taxon>
        <taxon>Muscomorpha</taxon>
        <taxon>Ephydroidea</taxon>
        <taxon>Drosophilidae</taxon>
        <taxon>Drosophila</taxon>
        <taxon>Sophophora</taxon>
    </lineage>
</organism>
<comment type="caution">
    <text evidence="1">The sequence shown here is derived from an EMBL/GenBank/DDBJ whole genome shotgun (WGS) entry which is preliminary data.</text>
</comment>
<dbReference type="AlphaFoldDB" id="A0A9P9YL95"/>
<evidence type="ECO:0000313" key="1">
    <source>
        <dbReference type="EMBL" id="KAI8038996.1"/>
    </source>
</evidence>
<name>A0A9P9YL95_9MUSC</name>
<protein>
    <submittedName>
        <fullName evidence="1">Uncharacterized protein</fullName>
    </submittedName>
</protein>